<sequence length="36" mass="3922">MNIIKKIWSKSKSKAVYLSGGGCHVLGLDKDLDTSK</sequence>
<accession>A0A1G7Z1V4</accession>
<organism evidence="1 2">
    <name type="scientific">Mucilaginibacter gossypii</name>
    <dbReference type="NCBI Taxonomy" id="551996"/>
    <lineage>
        <taxon>Bacteria</taxon>
        <taxon>Pseudomonadati</taxon>
        <taxon>Bacteroidota</taxon>
        <taxon>Sphingobacteriia</taxon>
        <taxon>Sphingobacteriales</taxon>
        <taxon>Sphingobacteriaceae</taxon>
        <taxon>Mucilaginibacter</taxon>
    </lineage>
</organism>
<protein>
    <submittedName>
        <fullName evidence="1">Uncharacterized protein</fullName>
    </submittedName>
</protein>
<dbReference type="AlphaFoldDB" id="A0A1G7Z1V4"/>
<name>A0A1G7Z1V4_9SPHI</name>
<proteinExistence type="predicted"/>
<dbReference type="Proteomes" id="UP000199705">
    <property type="component" value="Unassembled WGS sequence"/>
</dbReference>
<reference evidence="2" key="1">
    <citation type="submission" date="2016-10" db="EMBL/GenBank/DDBJ databases">
        <authorList>
            <person name="Varghese N."/>
            <person name="Submissions S."/>
        </authorList>
    </citation>
    <scope>NUCLEOTIDE SEQUENCE [LARGE SCALE GENOMIC DNA]</scope>
    <source>
        <strain evidence="2">Gh-67</strain>
    </source>
</reference>
<gene>
    <name evidence="1" type="ORF">SAMN05192573_106118</name>
</gene>
<dbReference type="EMBL" id="FNCG01000006">
    <property type="protein sequence ID" value="SDH02597.1"/>
    <property type="molecule type" value="Genomic_DNA"/>
</dbReference>
<evidence type="ECO:0000313" key="1">
    <source>
        <dbReference type="EMBL" id="SDH02597.1"/>
    </source>
</evidence>
<keyword evidence="2" id="KW-1185">Reference proteome</keyword>
<evidence type="ECO:0000313" key="2">
    <source>
        <dbReference type="Proteomes" id="UP000199705"/>
    </source>
</evidence>